<sequence length="68" mass="8043">MLVIQAHKMCLSKKIRTSYSKTDTACFTPDRQTSGRNILREPARRRWQREETGPPLSLRFKPPKRWGE</sequence>
<protein>
    <submittedName>
        <fullName evidence="2">Thymidine kinase 2, mitochondrial isoform X1</fullName>
    </submittedName>
</protein>
<reference evidence="2 3" key="1">
    <citation type="submission" date="2018-02" db="EMBL/GenBank/DDBJ databases">
        <title>Acetobacter orientalis genome.</title>
        <authorList>
            <person name="Nakashima N."/>
            <person name="Tamura T."/>
        </authorList>
    </citation>
    <scope>NUCLEOTIDE SEQUENCE [LARGE SCALE GENOMIC DNA]</scope>
    <source>
        <strain evidence="2 3">FAN1</strain>
    </source>
</reference>
<dbReference type="AlphaFoldDB" id="A0A2Z5ZID2"/>
<evidence type="ECO:0000313" key="3">
    <source>
        <dbReference type="Proteomes" id="UP000270034"/>
    </source>
</evidence>
<accession>A0A2Z5ZID2</accession>
<proteinExistence type="predicted"/>
<evidence type="ECO:0000256" key="1">
    <source>
        <dbReference type="SAM" id="MobiDB-lite"/>
    </source>
</evidence>
<feature type="region of interest" description="Disordered" evidence="1">
    <location>
        <begin position="26"/>
        <end position="68"/>
    </location>
</feature>
<dbReference type="Proteomes" id="UP000270034">
    <property type="component" value="Chromosome"/>
</dbReference>
<dbReference type="EMBL" id="AP018515">
    <property type="protein sequence ID" value="BBC80534.1"/>
    <property type="molecule type" value="Genomic_DNA"/>
</dbReference>
<dbReference type="GO" id="GO:0016301">
    <property type="term" value="F:kinase activity"/>
    <property type="evidence" value="ECO:0007669"/>
    <property type="project" value="UniProtKB-KW"/>
</dbReference>
<feature type="compositionally biased region" description="Polar residues" evidence="1">
    <location>
        <begin position="26"/>
        <end position="36"/>
    </location>
</feature>
<dbReference type="KEGG" id="aot:AcetOri_orf03283"/>
<feature type="compositionally biased region" description="Basic and acidic residues" evidence="1">
    <location>
        <begin position="38"/>
        <end position="52"/>
    </location>
</feature>
<keyword evidence="2" id="KW-0808">Transferase</keyword>
<gene>
    <name evidence="2" type="ORF">AcetOrient_orf03283</name>
</gene>
<name>A0A2Z5ZID2_9PROT</name>
<organism evidence="2 3">
    <name type="scientific">Acetobacter orientalis</name>
    <dbReference type="NCBI Taxonomy" id="146474"/>
    <lineage>
        <taxon>Bacteria</taxon>
        <taxon>Pseudomonadati</taxon>
        <taxon>Pseudomonadota</taxon>
        <taxon>Alphaproteobacteria</taxon>
        <taxon>Acetobacterales</taxon>
        <taxon>Acetobacteraceae</taxon>
        <taxon>Acetobacter</taxon>
    </lineage>
</organism>
<keyword evidence="2" id="KW-0418">Kinase</keyword>
<evidence type="ECO:0000313" key="2">
    <source>
        <dbReference type="EMBL" id="BBC80534.1"/>
    </source>
</evidence>